<evidence type="ECO:0000313" key="3">
    <source>
        <dbReference type="Proteomes" id="UP001595956"/>
    </source>
</evidence>
<sequence length="203" mass="22492">MSGVTYRPLAREDVREAARLHRLAFPGFFLSQLGEGFLREFYAAFLGPGSVTVVARDDSGALLGVVVGHVAPDGFFRRLLVRRWYAFAFQSLRLVVRQPRVVPRLFRALTYRGQVPDQPRGALLSSICTSEEARGTGVGRELIDRWTRELAASGGTDAFLTTDATDNDAVNAFYVRAGWRPAGSFTTPEGRSMNTYTWQDDPA</sequence>
<comment type="caution">
    <text evidence="2">The sequence shown here is derived from an EMBL/GenBank/DDBJ whole genome shotgun (WGS) entry which is preliminary data.</text>
</comment>
<dbReference type="EMBL" id="JBHSMD010000001">
    <property type="protein sequence ID" value="MFC5491852.1"/>
    <property type="molecule type" value="Genomic_DNA"/>
</dbReference>
<dbReference type="PROSITE" id="PS51186">
    <property type="entry name" value="GNAT"/>
    <property type="match status" value="1"/>
</dbReference>
<dbReference type="Gene3D" id="3.40.630.30">
    <property type="match status" value="1"/>
</dbReference>
<evidence type="ECO:0000313" key="2">
    <source>
        <dbReference type="EMBL" id="MFC5491852.1"/>
    </source>
</evidence>
<dbReference type="Proteomes" id="UP001595956">
    <property type="component" value="Unassembled WGS sequence"/>
</dbReference>
<keyword evidence="3" id="KW-1185">Reference proteome</keyword>
<protein>
    <submittedName>
        <fullName evidence="2">GNAT family N-acetyltransferase</fullName>
    </submittedName>
</protein>
<organism evidence="2 3">
    <name type="scientific">Nocardioides caricicola</name>
    <dbReference type="NCBI Taxonomy" id="634770"/>
    <lineage>
        <taxon>Bacteria</taxon>
        <taxon>Bacillati</taxon>
        <taxon>Actinomycetota</taxon>
        <taxon>Actinomycetes</taxon>
        <taxon>Propionibacteriales</taxon>
        <taxon>Nocardioidaceae</taxon>
        <taxon>Nocardioides</taxon>
    </lineage>
</organism>
<name>A0ABW0MYY8_9ACTN</name>
<reference evidence="3" key="1">
    <citation type="journal article" date="2019" name="Int. J. Syst. Evol. Microbiol.">
        <title>The Global Catalogue of Microorganisms (GCM) 10K type strain sequencing project: providing services to taxonomists for standard genome sequencing and annotation.</title>
        <authorList>
            <consortium name="The Broad Institute Genomics Platform"/>
            <consortium name="The Broad Institute Genome Sequencing Center for Infectious Disease"/>
            <person name="Wu L."/>
            <person name="Ma J."/>
        </authorList>
    </citation>
    <scope>NUCLEOTIDE SEQUENCE [LARGE SCALE GENOMIC DNA]</scope>
    <source>
        <strain evidence="3">KACC 13778</strain>
    </source>
</reference>
<dbReference type="SUPFAM" id="SSF55729">
    <property type="entry name" value="Acyl-CoA N-acyltransferases (Nat)"/>
    <property type="match status" value="1"/>
</dbReference>
<evidence type="ECO:0000259" key="1">
    <source>
        <dbReference type="PROSITE" id="PS51186"/>
    </source>
</evidence>
<feature type="domain" description="N-acetyltransferase" evidence="1">
    <location>
        <begin position="4"/>
        <end position="202"/>
    </location>
</feature>
<dbReference type="InterPro" id="IPR000182">
    <property type="entry name" value="GNAT_dom"/>
</dbReference>
<dbReference type="InterPro" id="IPR016181">
    <property type="entry name" value="Acyl_CoA_acyltransferase"/>
</dbReference>
<accession>A0ABW0MYY8</accession>
<proteinExistence type="predicted"/>
<dbReference type="Pfam" id="PF00583">
    <property type="entry name" value="Acetyltransf_1"/>
    <property type="match status" value="1"/>
</dbReference>
<dbReference type="CDD" id="cd04301">
    <property type="entry name" value="NAT_SF"/>
    <property type="match status" value="1"/>
</dbReference>
<dbReference type="RefSeq" id="WP_345181360.1">
    <property type="nucleotide sequence ID" value="NZ_BAABFQ010000008.1"/>
</dbReference>
<gene>
    <name evidence="2" type="ORF">ACFPKY_01995</name>
</gene>